<keyword evidence="2" id="KW-1185">Reference proteome</keyword>
<reference evidence="1" key="1">
    <citation type="submission" date="2023-04" db="EMBL/GenBank/DDBJ databases">
        <title>Candida boidinii NBRC 1967.</title>
        <authorList>
            <person name="Ichikawa N."/>
            <person name="Sato H."/>
            <person name="Tonouchi N."/>
        </authorList>
    </citation>
    <scope>NUCLEOTIDE SEQUENCE</scope>
    <source>
        <strain evidence="1">NBRC 1967</strain>
    </source>
</reference>
<protein>
    <submittedName>
        <fullName evidence="1">Unnamed protein product</fullName>
    </submittedName>
</protein>
<dbReference type="Proteomes" id="UP001165101">
    <property type="component" value="Unassembled WGS sequence"/>
</dbReference>
<sequence>MAVGDSLGANGSLINNHSNIQNNTPPAENIGTANANANIQPPKNNMSGVQISQMNDSNINSNNNNNNNSENKTNNRTGEDDMNTFPDHLDDFAWTYFADFNSYNIDQLDANLSMIVKQQQHQQHQNQNQQQYPQQQHPQQQQNNNNNNTNPSHNFGPNNQQHPNNQGNNNFPFSNSSNNHPQDEQFMFNGFQNQHQNQSQDQQRNHQQNQQQFFDPNHGGNGHHGSLSGPSNINNIHQTSNIPTSTNVAPGSATSIPQDSSAVPFQTPLVLHSNPNNGGLSIQPSDIFTPLISPAVVPLDNSSSNQNEGSMMFSAKSARHIQDSAH</sequence>
<proteinExistence type="predicted"/>
<evidence type="ECO:0000313" key="2">
    <source>
        <dbReference type="Proteomes" id="UP001165101"/>
    </source>
</evidence>
<name>A0ACB5U656_CANBO</name>
<evidence type="ECO:0000313" key="1">
    <source>
        <dbReference type="EMBL" id="GMF01108.1"/>
    </source>
</evidence>
<gene>
    <name evidence="1" type="ORF">Cboi01_000574800</name>
</gene>
<accession>A0ACB5U656</accession>
<dbReference type="EMBL" id="BSXV01004731">
    <property type="protein sequence ID" value="GMF01108.1"/>
    <property type="molecule type" value="Genomic_DNA"/>
</dbReference>
<comment type="caution">
    <text evidence="1">The sequence shown here is derived from an EMBL/GenBank/DDBJ whole genome shotgun (WGS) entry which is preliminary data.</text>
</comment>
<organism evidence="1 2">
    <name type="scientific">Candida boidinii</name>
    <name type="common">Yeast</name>
    <dbReference type="NCBI Taxonomy" id="5477"/>
    <lineage>
        <taxon>Eukaryota</taxon>
        <taxon>Fungi</taxon>
        <taxon>Dikarya</taxon>
        <taxon>Ascomycota</taxon>
        <taxon>Saccharomycotina</taxon>
        <taxon>Pichiomycetes</taxon>
        <taxon>Pichiales</taxon>
        <taxon>Pichiaceae</taxon>
        <taxon>Ogataea</taxon>
        <taxon>Ogataea/Candida clade</taxon>
    </lineage>
</organism>